<keyword evidence="3" id="KW-0812">Transmembrane</keyword>
<comment type="caution">
    <text evidence="4">The sequence shown here is derived from an EMBL/GenBank/DDBJ whole genome shotgun (WGS) entry which is preliminary data.</text>
</comment>
<name>A0A1F4PZG7_UNCSA</name>
<feature type="region of interest" description="Disordered" evidence="2">
    <location>
        <begin position="155"/>
        <end position="191"/>
    </location>
</feature>
<reference evidence="4 5" key="1">
    <citation type="journal article" date="2016" name="Nat. Commun.">
        <title>Thousands of microbial genomes shed light on interconnected biogeochemical processes in an aquifer system.</title>
        <authorList>
            <person name="Anantharaman K."/>
            <person name="Brown C.T."/>
            <person name="Hug L.A."/>
            <person name="Sharon I."/>
            <person name="Castelle C.J."/>
            <person name="Probst A.J."/>
            <person name="Thomas B.C."/>
            <person name="Singh A."/>
            <person name="Wilkins M.J."/>
            <person name="Karaoz U."/>
            <person name="Brodie E.L."/>
            <person name="Williams K.H."/>
            <person name="Hubbard S.S."/>
            <person name="Banfield J.F."/>
        </authorList>
    </citation>
    <scope>NUCLEOTIDE SEQUENCE [LARGE SCALE GENOMIC DNA]</scope>
</reference>
<gene>
    <name evidence="4" type="ORF">A2625_02615</name>
</gene>
<keyword evidence="1" id="KW-0175">Coiled coil</keyword>
<evidence type="ECO:0000313" key="5">
    <source>
        <dbReference type="Proteomes" id="UP000178724"/>
    </source>
</evidence>
<dbReference type="Proteomes" id="UP000178724">
    <property type="component" value="Unassembled WGS sequence"/>
</dbReference>
<feature type="coiled-coil region" evidence="1">
    <location>
        <begin position="78"/>
        <end position="147"/>
    </location>
</feature>
<evidence type="ECO:0000256" key="3">
    <source>
        <dbReference type="SAM" id="Phobius"/>
    </source>
</evidence>
<dbReference type="EMBL" id="METM01000029">
    <property type="protein sequence ID" value="OGB89193.1"/>
    <property type="molecule type" value="Genomic_DNA"/>
</dbReference>
<organism evidence="4 5">
    <name type="scientific">candidate division WOR-1 bacterium RIFCSPHIGHO2_01_FULL_53_15</name>
    <dbReference type="NCBI Taxonomy" id="1802564"/>
    <lineage>
        <taxon>Bacteria</taxon>
        <taxon>Bacillati</taxon>
        <taxon>Saganbacteria</taxon>
    </lineage>
</organism>
<feature type="transmembrane region" description="Helical" evidence="3">
    <location>
        <begin position="20"/>
        <end position="39"/>
    </location>
</feature>
<feature type="compositionally biased region" description="Basic residues" evidence="2">
    <location>
        <begin position="178"/>
        <end position="191"/>
    </location>
</feature>
<keyword evidence="3" id="KW-0472">Membrane</keyword>
<protein>
    <submittedName>
        <fullName evidence="4">Uncharacterized protein</fullName>
    </submittedName>
</protein>
<keyword evidence="3" id="KW-1133">Transmembrane helix</keyword>
<evidence type="ECO:0000256" key="1">
    <source>
        <dbReference type="SAM" id="Coils"/>
    </source>
</evidence>
<accession>A0A1F4PZG7</accession>
<dbReference type="AlphaFoldDB" id="A0A1F4PZG7"/>
<feature type="compositionally biased region" description="Basic and acidic residues" evidence="2">
    <location>
        <begin position="158"/>
        <end position="177"/>
    </location>
</feature>
<proteinExistence type="predicted"/>
<evidence type="ECO:0000256" key="2">
    <source>
        <dbReference type="SAM" id="MobiDB-lite"/>
    </source>
</evidence>
<evidence type="ECO:0000313" key="4">
    <source>
        <dbReference type="EMBL" id="OGB89193.1"/>
    </source>
</evidence>
<sequence>MSPSLAQVLTQGGASASSVNPLYLLAGLAVFFLGAYSSVKAFEIYRRGRLMPAVMDEVGPSLSEIQSKEKLEKLSFLADELKLEKERAAGQNSALEDKVIELDGVISGLTSALDNAKLTRDTLEKSNLALLKERDRLKAEKEAALLRAQKPLIKIPTKKRDDKSRIMSSKKKTEGNRRLVKVSRKKTNGKK</sequence>